<dbReference type="EMBL" id="JAVDYB010000001">
    <property type="protein sequence ID" value="MDR7278542.1"/>
    <property type="molecule type" value="Genomic_DNA"/>
</dbReference>
<feature type="region of interest" description="Disordered" evidence="1">
    <location>
        <begin position="1"/>
        <end position="22"/>
    </location>
</feature>
<sequence>MTVSGQPSRLAPAPGHPGISTEWDASTLEGAITWLETHSRYLGGTLAPGMESDIRDWLLPPPGGASPFGTFPTALDLSQRHIAHYTAADASVRSVATELWQAAQALRVVLDQYKTAEEANELSASSFDQIFTSQAAPAAGRYPAATAVPASATPASATPVSDVPVTSTVAVEPAVHTTPYEG</sequence>
<evidence type="ECO:0000313" key="2">
    <source>
        <dbReference type="EMBL" id="MDR7278542.1"/>
    </source>
</evidence>
<dbReference type="Proteomes" id="UP001183643">
    <property type="component" value="Unassembled WGS sequence"/>
</dbReference>
<dbReference type="AlphaFoldDB" id="A0AAE3YSQ9"/>
<dbReference type="RefSeq" id="WP_310371525.1">
    <property type="nucleotide sequence ID" value="NZ_JAVDYB010000001.1"/>
</dbReference>
<proteinExistence type="predicted"/>
<name>A0AAE3YSQ9_9ACTN</name>
<accession>A0AAE3YSQ9</accession>
<comment type="caution">
    <text evidence="2">The sequence shown here is derived from an EMBL/GenBank/DDBJ whole genome shotgun (WGS) entry which is preliminary data.</text>
</comment>
<evidence type="ECO:0000313" key="3">
    <source>
        <dbReference type="Proteomes" id="UP001183643"/>
    </source>
</evidence>
<keyword evidence="3" id="KW-1185">Reference proteome</keyword>
<reference evidence="2" key="1">
    <citation type="submission" date="2023-07" db="EMBL/GenBank/DDBJ databases">
        <title>Sequencing the genomes of 1000 actinobacteria strains.</title>
        <authorList>
            <person name="Klenk H.-P."/>
        </authorList>
    </citation>
    <scope>NUCLEOTIDE SEQUENCE</scope>
    <source>
        <strain evidence="2">DSM 44707</strain>
    </source>
</reference>
<evidence type="ECO:0000256" key="1">
    <source>
        <dbReference type="SAM" id="MobiDB-lite"/>
    </source>
</evidence>
<gene>
    <name evidence="2" type="ORF">J2S41_005320</name>
</gene>
<protein>
    <recommendedName>
        <fullName evidence="4">PE domain-containing protein</fullName>
    </recommendedName>
</protein>
<evidence type="ECO:0008006" key="4">
    <source>
        <dbReference type="Google" id="ProtNLM"/>
    </source>
</evidence>
<organism evidence="2 3">
    <name type="scientific">Catenuloplanes atrovinosus</name>
    <dbReference type="NCBI Taxonomy" id="137266"/>
    <lineage>
        <taxon>Bacteria</taxon>
        <taxon>Bacillati</taxon>
        <taxon>Actinomycetota</taxon>
        <taxon>Actinomycetes</taxon>
        <taxon>Micromonosporales</taxon>
        <taxon>Micromonosporaceae</taxon>
        <taxon>Catenuloplanes</taxon>
    </lineage>
</organism>